<dbReference type="PANTHER" id="PTHR32322">
    <property type="entry name" value="INNER MEMBRANE TRANSPORTER"/>
    <property type="match status" value="1"/>
</dbReference>
<evidence type="ECO:0000313" key="8">
    <source>
        <dbReference type="EMBL" id="SDD70556.1"/>
    </source>
</evidence>
<dbReference type="InterPro" id="IPR050638">
    <property type="entry name" value="AA-Vitamin_Transporters"/>
</dbReference>
<dbReference type="PANTHER" id="PTHR32322:SF2">
    <property type="entry name" value="EAMA DOMAIN-CONTAINING PROTEIN"/>
    <property type="match status" value="1"/>
</dbReference>
<feature type="transmembrane region" description="Helical" evidence="6">
    <location>
        <begin position="160"/>
        <end position="181"/>
    </location>
</feature>
<evidence type="ECO:0000256" key="5">
    <source>
        <dbReference type="ARBA" id="ARBA00023136"/>
    </source>
</evidence>
<evidence type="ECO:0000256" key="2">
    <source>
        <dbReference type="ARBA" id="ARBA00007362"/>
    </source>
</evidence>
<keyword evidence="3 6" id="KW-0812">Transmembrane</keyword>
<feature type="transmembrane region" description="Helical" evidence="6">
    <location>
        <begin position="193"/>
        <end position="212"/>
    </location>
</feature>
<evidence type="ECO:0000256" key="6">
    <source>
        <dbReference type="SAM" id="Phobius"/>
    </source>
</evidence>
<dbReference type="STRING" id="938405.SAMN02927895_03145"/>
<keyword evidence="4 6" id="KW-1133">Transmembrane helix</keyword>
<dbReference type="EMBL" id="FMZX01000011">
    <property type="protein sequence ID" value="SDD70556.1"/>
    <property type="molecule type" value="Genomic_DNA"/>
</dbReference>
<accession>A0A1G6WZU7</accession>
<gene>
    <name evidence="8" type="ORF">SAMN04487779_101192</name>
</gene>
<comment type="similarity">
    <text evidence="2">Belongs to the EamA transporter family.</text>
</comment>
<dbReference type="InterPro" id="IPR037185">
    <property type="entry name" value="EmrE-like"/>
</dbReference>
<keyword evidence="9" id="KW-1185">Reference proteome</keyword>
<feature type="domain" description="EamA" evidence="7">
    <location>
        <begin position="162"/>
        <end position="298"/>
    </location>
</feature>
<dbReference type="OrthoDB" id="184388at2"/>
<dbReference type="AlphaFoldDB" id="A0A1G6WZU7"/>
<dbReference type="Proteomes" id="UP000198925">
    <property type="component" value="Unassembled WGS sequence"/>
</dbReference>
<feature type="transmembrane region" description="Helical" evidence="6">
    <location>
        <begin position="224"/>
        <end position="244"/>
    </location>
</feature>
<feature type="transmembrane region" description="Helical" evidence="6">
    <location>
        <begin position="136"/>
        <end position="154"/>
    </location>
</feature>
<organism evidence="8 9">
    <name type="scientific">Belnapia rosea</name>
    <dbReference type="NCBI Taxonomy" id="938405"/>
    <lineage>
        <taxon>Bacteria</taxon>
        <taxon>Pseudomonadati</taxon>
        <taxon>Pseudomonadota</taxon>
        <taxon>Alphaproteobacteria</taxon>
        <taxon>Acetobacterales</taxon>
        <taxon>Roseomonadaceae</taxon>
        <taxon>Belnapia</taxon>
    </lineage>
</organism>
<dbReference type="SUPFAM" id="SSF103481">
    <property type="entry name" value="Multidrug resistance efflux transporter EmrE"/>
    <property type="match status" value="2"/>
</dbReference>
<dbReference type="Pfam" id="PF00892">
    <property type="entry name" value="EamA"/>
    <property type="match status" value="2"/>
</dbReference>
<keyword evidence="5 6" id="KW-0472">Membrane</keyword>
<feature type="domain" description="EamA" evidence="7">
    <location>
        <begin position="14"/>
        <end position="148"/>
    </location>
</feature>
<evidence type="ECO:0000256" key="1">
    <source>
        <dbReference type="ARBA" id="ARBA00004141"/>
    </source>
</evidence>
<reference evidence="8 9" key="1">
    <citation type="submission" date="2016-10" db="EMBL/GenBank/DDBJ databases">
        <authorList>
            <person name="de Groot N.N."/>
        </authorList>
    </citation>
    <scope>NUCLEOTIDE SEQUENCE [LARGE SCALE GENOMIC DNA]</scope>
    <source>
        <strain evidence="8 9">CPCC 100156</strain>
    </source>
</reference>
<evidence type="ECO:0000259" key="7">
    <source>
        <dbReference type="Pfam" id="PF00892"/>
    </source>
</evidence>
<protein>
    <submittedName>
        <fullName evidence="8">Permease of the drug/metabolite transporter (DMT) superfamily</fullName>
    </submittedName>
</protein>
<evidence type="ECO:0000313" key="9">
    <source>
        <dbReference type="Proteomes" id="UP000198925"/>
    </source>
</evidence>
<feature type="transmembrane region" description="Helical" evidence="6">
    <location>
        <begin position="43"/>
        <end position="62"/>
    </location>
</feature>
<dbReference type="InterPro" id="IPR000620">
    <property type="entry name" value="EamA_dom"/>
</dbReference>
<feature type="transmembrane region" description="Helical" evidence="6">
    <location>
        <begin position="281"/>
        <end position="297"/>
    </location>
</feature>
<proteinExistence type="inferred from homology"/>
<comment type="subcellular location">
    <subcellularLocation>
        <location evidence="1">Membrane</location>
        <topology evidence="1">Multi-pass membrane protein</topology>
    </subcellularLocation>
</comment>
<feature type="transmembrane region" description="Helical" evidence="6">
    <location>
        <begin position="12"/>
        <end position="31"/>
    </location>
</feature>
<evidence type="ECO:0000256" key="4">
    <source>
        <dbReference type="ARBA" id="ARBA00022989"/>
    </source>
</evidence>
<feature type="transmembrane region" description="Helical" evidence="6">
    <location>
        <begin position="74"/>
        <end position="95"/>
    </location>
</feature>
<dbReference type="RefSeq" id="WP_090565233.1">
    <property type="nucleotide sequence ID" value="NZ_FMXZ01000008.1"/>
</dbReference>
<feature type="transmembrane region" description="Helical" evidence="6">
    <location>
        <begin position="107"/>
        <end position="124"/>
    </location>
</feature>
<name>A0A1G6WZU7_9PROT</name>
<evidence type="ECO:0000256" key="3">
    <source>
        <dbReference type="ARBA" id="ARBA00022692"/>
    </source>
</evidence>
<dbReference type="GO" id="GO:0016020">
    <property type="term" value="C:membrane"/>
    <property type="evidence" value="ECO:0007669"/>
    <property type="project" value="UniProtKB-SubCell"/>
</dbReference>
<feature type="transmembrane region" description="Helical" evidence="6">
    <location>
        <begin position="256"/>
        <end position="275"/>
    </location>
</feature>
<sequence>MPDSTRGGALPPRAIGLMLFLCLVWGLNLVAIKLGNQGIPPVLQAGLRSLIAAVLLFGWCRWRRIGFGDWQRNGTLLPGIVAGVLFAVEFIAVYVGVGLTTASRGVVFLYGAPFFVAIGAHWLIPDDRLTRAKAIGLLVAFSGLVLAFLEGLWAPGGEQALLGDLLCVIGGALWGATTVLVKASALRRARPMLVLFYQLAVSAPLLLLASPLLGEPFRISPEPLAIGALIYQAAGIAGASYALWFWLVSQYSASRLAAFSVLTPIFGVLAGAVLLGEPLGQLFGVAVALVVFGLWLVNRPAR</sequence>